<protein>
    <submittedName>
        <fullName evidence="2">Uncharacterized protein</fullName>
    </submittedName>
</protein>
<evidence type="ECO:0000313" key="3">
    <source>
        <dbReference type="Proteomes" id="UP001057375"/>
    </source>
</evidence>
<name>A0ABQ5K4M1_9EUKA</name>
<evidence type="ECO:0000256" key="1">
    <source>
        <dbReference type="SAM" id="MobiDB-lite"/>
    </source>
</evidence>
<accession>A0ABQ5K4M1</accession>
<dbReference type="EMBL" id="BQXS01012750">
    <property type="protein sequence ID" value="GKT27519.1"/>
    <property type="molecule type" value="Genomic_DNA"/>
</dbReference>
<sequence>MSFYKKLQSNITKYIDLYDSCSDLLSTACRTLRIVKEQESLLSSICLEDGTILNRSKYTKTYEVIGKSAMRVELIIFSLSQKFSDISSIVNEIKRSVRNYFVSLNNPKEEILLSSPQPSQSSLTSPTFSSAISVNPISPVMPSSLSDMIDQLSITPDSHKSPKKSGKKKKGKKGKHALKQSQSIIETRDKKTMEGRRMDISSPSLTKPDILEFDSIDSIYFKAAVNVSSQCLYATATIESIIKNLSLTCSMSQLSEMEHSVESLEELSLNYAICDDIDFIMCK</sequence>
<keyword evidence="3" id="KW-1185">Reference proteome</keyword>
<reference evidence="2" key="1">
    <citation type="submission" date="2022-03" db="EMBL/GenBank/DDBJ databases">
        <title>Draft genome sequence of Aduncisulcus paluster, a free-living microaerophilic Fornicata.</title>
        <authorList>
            <person name="Yuyama I."/>
            <person name="Kume K."/>
            <person name="Tamura T."/>
            <person name="Inagaki Y."/>
            <person name="Hashimoto T."/>
        </authorList>
    </citation>
    <scope>NUCLEOTIDE SEQUENCE</scope>
    <source>
        <strain evidence="2">NY0171</strain>
    </source>
</reference>
<evidence type="ECO:0000313" key="2">
    <source>
        <dbReference type="EMBL" id="GKT27519.1"/>
    </source>
</evidence>
<feature type="compositionally biased region" description="Basic residues" evidence="1">
    <location>
        <begin position="161"/>
        <end position="178"/>
    </location>
</feature>
<organism evidence="2 3">
    <name type="scientific">Aduncisulcus paluster</name>
    <dbReference type="NCBI Taxonomy" id="2918883"/>
    <lineage>
        <taxon>Eukaryota</taxon>
        <taxon>Metamonada</taxon>
        <taxon>Carpediemonas-like organisms</taxon>
        <taxon>Aduncisulcus</taxon>
    </lineage>
</organism>
<gene>
    <name evidence="2" type="ORF">ADUPG1_013881</name>
</gene>
<feature type="region of interest" description="Disordered" evidence="1">
    <location>
        <begin position="153"/>
        <end position="181"/>
    </location>
</feature>
<dbReference type="Proteomes" id="UP001057375">
    <property type="component" value="Unassembled WGS sequence"/>
</dbReference>
<comment type="caution">
    <text evidence="2">The sequence shown here is derived from an EMBL/GenBank/DDBJ whole genome shotgun (WGS) entry which is preliminary data.</text>
</comment>
<proteinExistence type="predicted"/>